<comment type="caution">
    <text evidence="1">The sequence shown here is derived from an EMBL/GenBank/DDBJ whole genome shotgun (WGS) entry which is preliminary data.</text>
</comment>
<gene>
    <name evidence="1" type="ORF">BV25DRAFT_1901587</name>
</gene>
<dbReference type="EMBL" id="MU277226">
    <property type="protein sequence ID" value="KAI0059454.1"/>
    <property type="molecule type" value="Genomic_DNA"/>
</dbReference>
<name>A0ACB8SS71_9AGAM</name>
<keyword evidence="2" id="KW-1185">Reference proteome</keyword>
<proteinExistence type="predicted"/>
<organism evidence="1 2">
    <name type="scientific">Artomyces pyxidatus</name>
    <dbReference type="NCBI Taxonomy" id="48021"/>
    <lineage>
        <taxon>Eukaryota</taxon>
        <taxon>Fungi</taxon>
        <taxon>Dikarya</taxon>
        <taxon>Basidiomycota</taxon>
        <taxon>Agaricomycotina</taxon>
        <taxon>Agaricomycetes</taxon>
        <taxon>Russulales</taxon>
        <taxon>Auriscalpiaceae</taxon>
        <taxon>Artomyces</taxon>
    </lineage>
</organism>
<sequence>MPAGAQPTHHVHPGDLPYSTPVLRSASPSESVTTDYGPDQTTPADAALSPEEFERKIESQLRLNFQRDAELRAEAQPLIMPRKPGEEKLMFEHVMRSLRWHTQQLEENEIIETAILRSSQVEHGAQTSTSDVDEIMQSMMGPPLTSVPTSPMSVDDASAHGASRYPQSTYSGGTLFGSNGYGKGKGRVR</sequence>
<evidence type="ECO:0000313" key="1">
    <source>
        <dbReference type="EMBL" id="KAI0059454.1"/>
    </source>
</evidence>
<reference evidence="1" key="2">
    <citation type="journal article" date="2022" name="New Phytol.">
        <title>Evolutionary transition to the ectomycorrhizal habit in the genomes of a hyperdiverse lineage of mushroom-forming fungi.</title>
        <authorList>
            <person name="Looney B."/>
            <person name="Miyauchi S."/>
            <person name="Morin E."/>
            <person name="Drula E."/>
            <person name="Courty P.E."/>
            <person name="Kohler A."/>
            <person name="Kuo A."/>
            <person name="LaButti K."/>
            <person name="Pangilinan J."/>
            <person name="Lipzen A."/>
            <person name="Riley R."/>
            <person name="Andreopoulos W."/>
            <person name="He G."/>
            <person name="Johnson J."/>
            <person name="Nolan M."/>
            <person name="Tritt A."/>
            <person name="Barry K.W."/>
            <person name="Grigoriev I.V."/>
            <person name="Nagy L.G."/>
            <person name="Hibbett D."/>
            <person name="Henrissat B."/>
            <person name="Matheny P.B."/>
            <person name="Labbe J."/>
            <person name="Martin F.M."/>
        </authorList>
    </citation>
    <scope>NUCLEOTIDE SEQUENCE</scope>
    <source>
        <strain evidence="1">HHB10654</strain>
    </source>
</reference>
<protein>
    <submittedName>
        <fullName evidence="1">Uncharacterized protein</fullName>
    </submittedName>
</protein>
<reference evidence="1" key="1">
    <citation type="submission" date="2021-03" db="EMBL/GenBank/DDBJ databases">
        <authorList>
            <consortium name="DOE Joint Genome Institute"/>
            <person name="Ahrendt S."/>
            <person name="Looney B.P."/>
            <person name="Miyauchi S."/>
            <person name="Morin E."/>
            <person name="Drula E."/>
            <person name="Courty P.E."/>
            <person name="Chicoki N."/>
            <person name="Fauchery L."/>
            <person name="Kohler A."/>
            <person name="Kuo A."/>
            <person name="Labutti K."/>
            <person name="Pangilinan J."/>
            <person name="Lipzen A."/>
            <person name="Riley R."/>
            <person name="Andreopoulos W."/>
            <person name="He G."/>
            <person name="Johnson J."/>
            <person name="Barry K.W."/>
            <person name="Grigoriev I.V."/>
            <person name="Nagy L."/>
            <person name="Hibbett D."/>
            <person name="Henrissat B."/>
            <person name="Matheny P.B."/>
            <person name="Labbe J."/>
            <person name="Martin F."/>
        </authorList>
    </citation>
    <scope>NUCLEOTIDE SEQUENCE</scope>
    <source>
        <strain evidence="1">HHB10654</strain>
    </source>
</reference>
<evidence type="ECO:0000313" key="2">
    <source>
        <dbReference type="Proteomes" id="UP000814140"/>
    </source>
</evidence>
<accession>A0ACB8SS71</accession>
<dbReference type="Proteomes" id="UP000814140">
    <property type="component" value="Unassembled WGS sequence"/>
</dbReference>